<feature type="chain" id="PRO_5047038413" evidence="8">
    <location>
        <begin position="22"/>
        <end position="62"/>
    </location>
</feature>
<organism evidence="9 10">
    <name type="scientific">Undibacterium cyanobacteriorum</name>
    <dbReference type="NCBI Taxonomy" id="3073561"/>
    <lineage>
        <taxon>Bacteria</taxon>
        <taxon>Pseudomonadati</taxon>
        <taxon>Pseudomonadota</taxon>
        <taxon>Betaproteobacteria</taxon>
        <taxon>Burkholderiales</taxon>
        <taxon>Oxalobacteraceae</taxon>
        <taxon>Undibacterium</taxon>
    </lineage>
</organism>
<dbReference type="InterPro" id="IPR032831">
    <property type="entry name" value="LptM_cons"/>
</dbReference>
<gene>
    <name evidence="9" type="ORF">RF679_02870</name>
</gene>
<dbReference type="NCBIfam" id="NF047847">
    <property type="entry name" value="SS_mature_LptM"/>
    <property type="match status" value="1"/>
</dbReference>
<proteinExistence type="predicted"/>
<dbReference type="Proteomes" id="UP001181355">
    <property type="component" value="Chromosome"/>
</dbReference>
<dbReference type="Pfam" id="PF13627">
    <property type="entry name" value="LptM_cons"/>
    <property type="match status" value="1"/>
</dbReference>
<dbReference type="EMBL" id="CP133720">
    <property type="protein sequence ID" value="WMW81240.1"/>
    <property type="molecule type" value="Genomic_DNA"/>
</dbReference>
<feature type="region of interest" description="Disordered" evidence="7">
    <location>
        <begin position="24"/>
        <end position="62"/>
    </location>
</feature>
<evidence type="ECO:0000256" key="5">
    <source>
        <dbReference type="ARBA" id="ARBA00023237"/>
    </source>
</evidence>
<evidence type="ECO:0000256" key="3">
    <source>
        <dbReference type="ARBA" id="ARBA00023136"/>
    </source>
</evidence>
<feature type="compositionally biased region" description="Low complexity" evidence="7">
    <location>
        <begin position="37"/>
        <end position="62"/>
    </location>
</feature>
<comment type="subcellular location">
    <subcellularLocation>
        <location evidence="1">Cell outer membrane</location>
        <topology evidence="1">Lipid-anchor</topology>
    </subcellularLocation>
</comment>
<dbReference type="RefSeq" id="WP_309482721.1">
    <property type="nucleotide sequence ID" value="NZ_CP133720.1"/>
</dbReference>
<dbReference type="PROSITE" id="PS51257">
    <property type="entry name" value="PROKAR_LIPOPROTEIN"/>
    <property type="match status" value="1"/>
</dbReference>
<evidence type="ECO:0000256" key="6">
    <source>
        <dbReference type="ARBA" id="ARBA00023288"/>
    </source>
</evidence>
<reference evidence="9" key="1">
    <citation type="submission" date="2023-09" db="EMBL/GenBank/DDBJ databases">
        <title>Undibacterium sp. 20NA77.5 isolated from freshwater.</title>
        <authorList>
            <person name="Le V."/>
            <person name="Ko S.-R."/>
            <person name="Ahn C.-Y."/>
            <person name="Oh H.-M."/>
        </authorList>
    </citation>
    <scope>NUCLEOTIDE SEQUENCE</scope>
    <source>
        <strain evidence="9">20NA77.5</strain>
    </source>
</reference>
<keyword evidence="6 9" id="KW-0449">Lipoprotein</keyword>
<evidence type="ECO:0000256" key="8">
    <source>
        <dbReference type="SAM" id="SignalP"/>
    </source>
</evidence>
<evidence type="ECO:0000313" key="10">
    <source>
        <dbReference type="Proteomes" id="UP001181355"/>
    </source>
</evidence>
<evidence type="ECO:0000256" key="1">
    <source>
        <dbReference type="ARBA" id="ARBA00004459"/>
    </source>
</evidence>
<keyword evidence="10" id="KW-1185">Reference proteome</keyword>
<keyword evidence="2 8" id="KW-0732">Signal</keyword>
<keyword evidence="4" id="KW-0564">Palmitate</keyword>
<evidence type="ECO:0000256" key="7">
    <source>
        <dbReference type="SAM" id="MobiDB-lite"/>
    </source>
</evidence>
<sequence>MKKINLLLSSVFLLTSLASLSGCGQRGPLYLPEKKNSPAPTNTPTNAPTTAPDPSTSNDKKN</sequence>
<evidence type="ECO:0000256" key="2">
    <source>
        <dbReference type="ARBA" id="ARBA00022729"/>
    </source>
</evidence>
<keyword evidence="3" id="KW-0472">Membrane</keyword>
<name>A0ABY9RKN7_9BURK</name>
<evidence type="ECO:0000256" key="4">
    <source>
        <dbReference type="ARBA" id="ARBA00023139"/>
    </source>
</evidence>
<keyword evidence="5" id="KW-0998">Cell outer membrane</keyword>
<feature type="signal peptide" evidence="8">
    <location>
        <begin position="1"/>
        <end position="21"/>
    </location>
</feature>
<accession>A0ABY9RKN7</accession>
<evidence type="ECO:0000313" key="9">
    <source>
        <dbReference type="EMBL" id="WMW81240.1"/>
    </source>
</evidence>
<protein>
    <submittedName>
        <fullName evidence="9">Lipoprotein</fullName>
    </submittedName>
</protein>